<dbReference type="Gene3D" id="2.10.70.10">
    <property type="entry name" value="Complement Module, domain 1"/>
    <property type="match status" value="3"/>
</dbReference>
<feature type="domain" description="HYR" evidence="10">
    <location>
        <begin position="3014"/>
        <end position="3102"/>
    </location>
</feature>
<dbReference type="WBParaSite" id="Gr19_v10_g6882.t2">
    <property type="protein sequence ID" value="Gr19_v10_g6882.t2"/>
    <property type="gene ID" value="Gr19_v10_g6882"/>
</dbReference>
<dbReference type="InterPro" id="IPR000859">
    <property type="entry name" value="CUB_dom"/>
</dbReference>
<feature type="compositionally biased region" description="Acidic residues" evidence="5">
    <location>
        <begin position="3953"/>
        <end position="3962"/>
    </location>
</feature>
<dbReference type="SMART" id="SM00192">
    <property type="entry name" value="LDLa"/>
    <property type="match status" value="1"/>
</dbReference>
<dbReference type="PROSITE" id="PS01186">
    <property type="entry name" value="EGF_2"/>
    <property type="match status" value="7"/>
</dbReference>
<feature type="domain" description="EGF-like" evidence="8">
    <location>
        <begin position="2393"/>
        <end position="2435"/>
    </location>
</feature>
<evidence type="ECO:0000313" key="13">
    <source>
        <dbReference type="WBParaSite" id="Gr19_v10_g6882.t2"/>
    </source>
</evidence>
<evidence type="ECO:0000256" key="2">
    <source>
        <dbReference type="ARBA" id="ARBA00023157"/>
    </source>
</evidence>
<dbReference type="PROSITE" id="PS01180">
    <property type="entry name" value="CUB"/>
    <property type="match status" value="1"/>
</dbReference>
<feature type="region of interest" description="Disordered" evidence="5">
    <location>
        <begin position="3704"/>
        <end position="3748"/>
    </location>
</feature>
<dbReference type="Pfam" id="PF13385">
    <property type="entry name" value="Laminin_G_3"/>
    <property type="match status" value="1"/>
</dbReference>
<feature type="domain" description="Sushi" evidence="11">
    <location>
        <begin position="976"/>
        <end position="1040"/>
    </location>
</feature>
<feature type="disulfide bond" evidence="3">
    <location>
        <begin position="2276"/>
        <end position="2285"/>
    </location>
</feature>
<feature type="domain" description="Sushi" evidence="11">
    <location>
        <begin position="725"/>
        <end position="799"/>
    </location>
</feature>
<dbReference type="SUPFAM" id="SSF49854">
    <property type="entry name" value="Spermadhesin, CUB domain"/>
    <property type="match status" value="1"/>
</dbReference>
<dbReference type="PROSITE" id="PS50825">
    <property type="entry name" value="HYR"/>
    <property type="match status" value="1"/>
</dbReference>
<dbReference type="SUPFAM" id="SSF57184">
    <property type="entry name" value="Growth factor receptor domain"/>
    <property type="match status" value="1"/>
</dbReference>
<dbReference type="InterPro" id="IPR013320">
    <property type="entry name" value="ConA-like_dom_sf"/>
</dbReference>
<dbReference type="GO" id="GO:0005509">
    <property type="term" value="F:calcium ion binding"/>
    <property type="evidence" value="ECO:0007669"/>
    <property type="project" value="InterPro"/>
</dbReference>
<keyword evidence="4" id="KW-0768">Sushi</keyword>
<feature type="disulfide bond" evidence="3">
    <location>
        <begin position="2584"/>
        <end position="2593"/>
    </location>
</feature>
<feature type="domain" description="EGF-like" evidence="8">
    <location>
        <begin position="2686"/>
        <end position="2726"/>
    </location>
</feature>
<dbReference type="CDD" id="cd00112">
    <property type="entry name" value="LDLa"/>
    <property type="match status" value="1"/>
</dbReference>
<dbReference type="SUPFAM" id="SSF57535">
    <property type="entry name" value="Complement control module/SCR domain"/>
    <property type="match status" value="3"/>
</dbReference>
<evidence type="ECO:0000256" key="3">
    <source>
        <dbReference type="PROSITE-ProRule" id="PRU00076"/>
    </source>
</evidence>
<keyword evidence="6" id="KW-1133">Transmembrane helix</keyword>
<keyword evidence="2 3" id="KW-1015">Disulfide bond</keyword>
<evidence type="ECO:0000256" key="5">
    <source>
        <dbReference type="SAM" id="MobiDB-lite"/>
    </source>
</evidence>
<dbReference type="InterPro" id="IPR036055">
    <property type="entry name" value="LDL_receptor-like_sf"/>
</dbReference>
<dbReference type="InterPro" id="IPR045860">
    <property type="entry name" value="Snake_toxin-like_sf"/>
</dbReference>
<evidence type="ECO:0000259" key="11">
    <source>
        <dbReference type="PROSITE" id="PS50923"/>
    </source>
</evidence>
<keyword evidence="6" id="KW-0812">Transmembrane</keyword>
<keyword evidence="1" id="KW-0677">Repeat</keyword>
<feature type="domain" description="EGF-like" evidence="8">
    <location>
        <begin position="2642"/>
        <end position="2684"/>
    </location>
</feature>
<reference evidence="13" key="1">
    <citation type="submission" date="2022-11" db="UniProtKB">
        <authorList>
            <consortium name="WormBaseParasite"/>
        </authorList>
    </citation>
    <scope>IDENTIFICATION</scope>
</reference>
<dbReference type="Pfam" id="PF07699">
    <property type="entry name" value="Ephrin_rec_like"/>
    <property type="match status" value="3"/>
</dbReference>
<dbReference type="PANTHER" id="PTHR24033">
    <property type="entry name" value="EGF-LIKE DOMAIN-CONTAINING PROTEIN"/>
    <property type="match status" value="1"/>
</dbReference>
<dbReference type="InterPro" id="IPR003410">
    <property type="entry name" value="HYR_dom"/>
</dbReference>
<feature type="disulfide bond" evidence="3">
    <location>
        <begin position="2453"/>
        <end position="2470"/>
    </location>
</feature>
<dbReference type="SUPFAM" id="SSF57424">
    <property type="entry name" value="LDL receptor-like module"/>
    <property type="match status" value="1"/>
</dbReference>
<protein>
    <submittedName>
        <fullName evidence="13">Uncharacterized protein</fullName>
    </submittedName>
</protein>
<dbReference type="Gene3D" id="2.60.120.290">
    <property type="entry name" value="Spermadhesin, CUB domain"/>
    <property type="match status" value="1"/>
</dbReference>
<feature type="disulfide bond" evidence="3">
    <location>
        <begin position="2630"/>
        <end position="2639"/>
    </location>
</feature>
<feature type="domain" description="EGF-like" evidence="8">
    <location>
        <begin position="2598"/>
        <end position="2640"/>
    </location>
</feature>
<dbReference type="PROSITE" id="PS50026">
    <property type="entry name" value="EGF_3"/>
    <property type="match status" value="10"/>
</dbReference>
<feature type="transmembrane region" description="Helical" evidence="6">
    <location>
        <begin position="3621"/>
        <end position="3643"/>
    </location>
</feature>
<feature type="disulfide bond" evidence="3">
    <location>
        <begin position="2516"/>
        <end position="2525"/>
    </location>
</feature>
<dbReference type="InterPro" id="IPR001304">
    <property type="entry name" value="C-type_lectin-like"/>
</dbReference>
<feature type="domain" description="EGF-like" evidence="8">
    <location>
        <begin position="2352"/>
        <end position="2391"/>
    </location>
</feature>
<feature type="region of interest" description="Disordered" evidence="5">
    <location>
        <begin position="3908"/>
        <end position="3962"/>
    </location>
</feature>
<dbReference type="SUPFAM" id="SSF57302">
    <property type="entry name" value="Snake toxin-like"/>
    <property type="match status" value="1"/>
</dbReference>
<sequence length="3962" mass="435233">MISNKTFKHLAPFLCQILYQTFGIFAEEFPYSIGDLHTFCPDSKDFWHSVGVNCFKMTPIDQRMDWAEANAFCDLSINNHSDALHLDNWLLHRDLSRKFLLQRAQNGQNEFWTAWYIEVRQKKLPEIIHRYGSSQNSSIYNPAWASLEPHLANSESGRWCISWGAALLDETNFGWHLRNCTDQLPVICQTFACYLDGAGLPQHRCADNSACISRRALCDGVSDCESGDDELAQNCDNIAAQKCDDIEEIFTKLSSNSYGDIFPIGWQIPVTKFKPKTCLAKREKWLIDQKPGARIKLDFLALQLGPNNRLSLRDLDTGEHFLIRQSDDKFPSILGANRLEILYERFETQNGDENVAERRGFHLHYAVDDANVCTRTFESWNGSFVVPMNVPDTGRYRTPMQCQWTIENRNRGIVVVKFPVFRLSPGDWLGLVLDEHSAHVGHNFSSSMPAPSVLVTNAPRIQFVFSANNSSAGDAGFRAVFQRSCTDQLISSSPSGNVQISLKKAIADGPVNCSMRIEASKNGPFSLFIDYLNASENDKIYFLNSDGHGLDNKSFVGIAKEFRSFTSAVLLNFVLNSSSLEANIAYSIDCDRPRLWHSAHQMAPNSNMNNSLSKKFERLVQNYLPFRYRIPSVPCHNSKGNKSAELICADGGNLVMSGCSEDGNSAVPTHICIVPRIKNGHATELNRQLGILRYRCNSGFASMQAQQSICTKSGQWIPEPKCSEIRCADPAPNVMPNLAFFHPPDRYEPAKLDYRTLSNRFGNLITYKCGNGTMPRGRRSMAQCSANGTWTTVEIACKKIGCYAMNVELGNFSHFWTLPGAVARIECAHGTKLATQNLPKCILDGNGMAQWEGIPAQGIKCQFENLCKRFGQNPCGPTGICIALNGTYSCNCTSPTHRFNKSASFGEQCQALDECAEGRWPCSSGTCNTTSHPLGRYKCVCPPGTHFLYDTKNKTKNNLIIPATQWLIPGHSCIILRCPTIRPLSQLFVVHSSQPQHPVNSTLVVYCRHNANSALIGPETELKCLPNGQWNGTMPTRCQKAEPFCQAPLMPNVATRIRGQKFAEYVVNSVVEFGCVQWTHNRQKGSDFLMVGYNRSICLATGNWTNAPPTCILPQCSKIALGIRNDGMHISLTSGQKWPTNELFGPGAEVKINCAKSGKNWTMICKRKANFEMVWSMDEMPKCEVNTEEVAVVGTCDMTKLAKISRDLLIASRDSVLVGQEVFFKCAQPNYTLSDQKARKCVKNSGKRAARAAVDEQLPVGDLPTGDQWHELIKTAMPESDVIFDSVHRLYGWQKSNHWTQNVANGSWIYWPSHHGKSSLITPSMEVSAGDWLSVSVELGPLPCSNCMVWISYFAADQSSSAFPVEHFNSLGAIMADPVIHSIQFFSPHPKLRIQISADDKSPNFLVERVKLISTACPALNLSPVTNFPRTPAHFENQTISAQCQLGKTLRLICSPLGQWLLPENEPLAYGCGCQPPLALNSHGKCGIKEALLCHVCSSDTDTACFSPTGAEDADVARATAATITKRCTSPDELCMSQSRAHRAHGTQVPFNIVRRCAERAECGIFKRNVSARESCRTDLDGVETCTICCSDDLCNGARPRQLLNGGGLVAVKSLMALSSSTTTTTTITTTLSTPTSSVLQKVTTPVITSSSSTTTTSPSSTITTITLPTRTAQTTTTTQQIPIATTRPSSTSITTMPSSHFVLREKQNSDEFELNSAPPICVDQQPLDLRCLAQIRIRHRMDNGQPEPTVIPWPNVIDNDPHFHLQPMNINISKPHTFMGDEKEIIWRAVDLHGVVKICVTKLVFDGTSSTNERQDLPKGIDIECPDWHIREVNVSAEFGGDPLTDGPPMIRAKYPPIATKKPDELSFDPPVGTHLALGAPKLVFVRLNGIQKCQFWYQTLSIDCPLWTLGAGNWRKFECINELNGLMRCKRNQPCPGGREYPRGMRELRCWRNRPGHGLTYTTDQKSGENEEISLIGEAQCLPEASSLVVMLSIVVASDNANCTKLMARQMNSFLAQNCPGIQWSSSSTNADLAHSNLTGHNFGTETTDGGNDQSVVLCIQRVSSSSRLGRPTFSGHLDMPIVEGQQCPDGSVQTRHFSYHLQCPNGWAPNELLRCEMCPKGHFSSNGTCAQCPAGTFALRAGMTKCTSCPEGTSTVGNGTVADFQCLTRCAPGTFSSNNGLAPCRACPTGKCQQFGKSQKLAESLANSEMPQHFDCTLTGCSGHGKCQNGICQCDLGFVGPDCSILLDLCSAQFCLNLAKCVFDSSNGSSCICSRGFFGQRCEHSAHSNRLTTTDVKHLSTTSSKMQNGICKESNEINECPNGFCLGGFCQCNAAFVKSTNENGQICVPINACLATKPCQKGATDCLHDSNGNVQCVCGEAWAGELCEQQSQSCFLPQNQCLNGADCAWEIKNSTLSTRCLCPVGFNGERCEHQNDQSDLLEQCQHEHRCGTNGSCQLNNSIGILFCRCDRGYFGEFCEAELNPCSSASTSPLICYNGGICQPMTSEKAVCQCPQGWTGGYCIGAHRGSAHCSCPEGYGGDSCQVELSPCTKWPEGDAGICGNGHCLAKGNGHNAKFECLCSNGWTGPNCNIPLGAKECEKTTNKCKNNGTCVPLIDNGIQKWTCECSDGFWGNRCEKRVNYCALNGICLNNGRCKSVVGGDNHYQCECDGKNGFFGQNCEQTAKPCDRNPCANGGKCSPNYADPTGFKCECGPNYVPETNCTRKLNPCHWPNYCNGGQCELLPNSTDSPHCICPPDSMGIRCETRKLSHYDLHFLPFLNSSSSIIQKIRSPSFSCLAITQQSFSLCFWLRFGQTDGQTNKAFPMDLSRIIYISVNELNSADIKNAQRILQFDQFGVNIFDTKLQFDYGHALISHLWHHVCLTFDTAIFRLFLNGHFVDARSGKNFSKNHSKNFCQLLLGEHIGEEAAHFVGQLSQVELYSKRFDDAQIVRMAWNCREWTHRQEKTFSIVEWAHFTTVDVFNKAQIALFPGICSESDCQPGSESDCGHGKNLKTPPEVLFCPRSQFITVPVPNQRLIQIQWEGSLEKMFRPTGTSPIVRFESNFRPGQTFGWGQFHVVYLAEDALGNWATCEFDIVVSPTKCSDLFVPGTFNKLTVHQFRVEEARQAEKSINLKCLSTELVSNVVAKPPFYTCDRLGQWDRWANFGRPFTLPSCTPTENAMQEVVGDLHFDATCDEAANYVLKVVETIENASKNAGAFCERPQCAGQLGIKTECHGEGNGGAVDNNDPDVPSLLSGAGNRVRRVPPTGQQQQTAVRVLFDLSVNNSKRAVAPVIRDAMEAKFGSNFVGETTRLQCSNAFPQLHINGDAKIAGSASVAMASDPPLVQCATCAPGETWQQIVRKIATTTKDESVVNSDMSGSCVKCPANSYKSSPGVQPCTPCQDDRITGGVVGCMREIDCYLNCPPGSVYCSMTDTCTMCAHGQYMPYSGRLQCIGCPPGTTTEQEGSTSADQCSVRCALGEELGAGEQCEMCTRGTFRAEGMHACRHCSLGFTTRSSGAKSASDCAHIFCPPGHFRNTTIGPDHSDNQLISSLASVCVPCAIGYYQECDQANDGTCKPDEPEPCPDGMECVQTRGQTYECHNLPNINRTDHGDVWRRVWIPMILALFAVLALAVLSIIFIKNRQKWLLMLNRHCPCTFLLCCKKMTVDNLASNEYTRTSPPIVTEISQNVQQQTVVELTAASNENSRSSNTEKSKAHGHDIVASLRPRSASESASSRSNEKVDDPLNEIRSGLMEVMNATELDDGDESNGSSSSHRLTETFGRGQQYFMPTSSRRPQLTVQTRFPITPNENDTIAHHQQTFHRRFRRSFSSSSSSSAVDEPPLVRAVPIHHRDGRSFLGSARATDAIGMRNFSMGEEHNEDGTHTLRRPGGVLVGLRCRQFEPGAGVAGGSVPLRSSLTGRSPLASPAGKSGTSSSGVVPAEQTTAVPSYDDDDDAFFS</sequence>
<proteinExistence type="predicted"/>
<feature type="domain" description="EGF-like" evidence="8">
    <location>
        <begin position="2728"/>
        <end position="2767"/>
    </location>
</feature>
<dbReference type="CDD" id="cd00054">
    <property type="entry name" value="EGF_CA"/>
    <property type="match status" value="2"/>
</dbReference>
<keyword evidence="12" id="KW-1185">Reference proteome</keyword>
<dbReference type="SUPFAM" id="SSF57196">
    <property type="entry name" value="EGF/Laminin"/>
    <property type="match status" value="3"/>
</dbReference>
<dbReference type="Gene3D" id="4.10.400.10">
    <property type="entry name" value="Low-density Lipoprotein Receptor"/>
    <property type="match status" value="1"/>
</dbReference>
<dbReference type="CDD" id="cd00117">
    <property type="entry name" value="TFP"/>
    <property type="match status" value="1"/>
</dbReference>
<feature type="domain" description="EGF-like" evidence="8">
    <location>
        <begin position="2443"/>
        <end position="2482"/>
    </location>
</feature>
<feature type="compositionally biased region" description="Basic and acidic residues" evidence="5">
    <location>
        <begin position="3713"/>
        <end position="3723"/>
    </location>
</feature>
<dbReference type="InterPro" id="IPR001881">
    <property type="entry name" value="EGF-like_Ca-bd_dom"/>
</dbReference>
<feature type="disulfide bond" evidence="3">
    <location>
        <begin position="2472"/>
        <end position="2481"/>
    </location>
</feature>
<dbReference type="PROSITE" id="PS00022">
    <property type="entry name" value="EGF_1"/>
    <property type="match status" value="9"/>
</dbReference>
<feature type="domain" description="EGF-like" evidence="8">
    <location>
        <begin position="2484"/>
        <end position="2526"/>
    </location>
</feature>
<evidence type="ECO:0000259" key="8">
    <source>
        <dbReference type="PROSITE" id="PS50026"/>
    </source>
</evidence>
<feature type="domain" description="Sushi" evidence="11">
    <location>
        <begin position="1043"/>
        <end position="1113"/>
    </location>
</feature>
<evidence type="ECO:0000313" key="12">
    <source>
        <dbReference type="Proteomes" id="UP000887572"/>
    </source>
</evidence>
<dbReference type="SMART" id="SM00179">
    <property type="entry name" value="EGF_CA"/>
    <property type="match status" value="6"/>
</dbReference>
<dbReference type="Gene3D" id="2.10.50.10">
    <property type="entry name" value="Tumor Necrosis Factor Receptor, subunit A, domain 2"/>
    <property type="match status" value="3"/>
</dbReference>
<feature type="compositionally biased region" description="Low complexity" evidence="5">
    <location>
        <begin position="3726"/>
        <end position="3740"/>
    </location>
</feature>
<organism evidence="12 13">
    <name type="scientific">Globodera rostochiensis</name>
    <name type="common">Golden nematode worm</name>
    <name type="synonym">Heterodera rostochiensis</name>
    <dbReference type="NCBI Taxonomy" id="31243"/>
    <lineage>
        <taxon>Eukaryota</taxon>
        <taxon>Metazoa</taxon>
        <taxon>Ecdysozoa</taxon>
        <taxon>Nematoda</taxon>
        <taxon>Chromadorea</taxon>
        <taxon>Rhabditida</taxon>
        <taxon>Tylenchina</taxon>
        <taxon>Tylenchomorpha</taxon>
        <taxon>Tylenchoidea</taxon>
        <taxon>Heteroderidae</taxon>
        <taxon>Heteroderinae</taxon>
        <taxon>Globodera</taxon>
    </lineage>
</organism>
<keyword evidence="3" id="KW-0245">EGF-like domain</keyword>
<dbReference type="Gene3D" id="2.60.120.200">
    <property type="match status" value="1"/>
</dbReference>
<dbReference type="Pfam" id="PF02494">
    <property type="entry name" value="HYR"/>
    <property type="match status" value="1"/>
</dbReference>
<evidence type="ECO:0000256" key="6">
    <source>
        <dbReference type="SAM" id="Phobius"/>
    </source>
</evidence>
<dbReference type="CDD" id="cd00033">
    <property type="entry name" value="CCP"/>
    <property type="match status" value="2"/>
</dbReference>
<feature type="domain" description="C-type lectin" evidence="9">
    <location>
        <begin position="50"/>
        <end position="189"/>
    </location>
</feature>
<dbReference type="InterPro" id="IPR035914">
    <property type="entry name" value="Sperma_CUB_dom_sf"/>
</dbReference>
<dbReference type="InterPro" id="IPR051830">
    <property type="entry name" value="NOTCH_homolog"/>
</dbReference>
<dbReference type="CDD" id="cd00037">
    <property type="entry name" value="CLECT"/>
    <property type="match status" value="1"/>
</dbReference>
<feature type="disulfide bond" evidence="3">
    <location>
        <begin position="2362"/>
        <end position="2379"/>
    </location>
</feature>
<dbReference type="SMART" id="SM00032">
    <property type="entry name" value="CCP"/>
    <property type="match status" value="4"/>
</dbReference>
<dbReference type="InterPro" id="IPR023415">
    <property type="entry name" value="LDLR_class-A_CS"/>
</dbReference>
<dbReference type="PROSITE" id="PS50041">
    <property type="entry name" value="C_TYPE_LECTIN_2"/>
    <property type="match status" value="1"/>
</dbReference>
<evidence type="ECO:0000259" key="7">
    <source>
        <dbReference type="PROSITE" id="PS01180"/>
    </source>
</evidence>
<dbReference type="PROSITE" id="PS01209">
    <property type="entry name" value="LDLRA_1"/>
    <property type="match status" value="1"/>
</dbReference>
<feature type="disulfide bond" evidence="3">
    <location>
        <begin position="2425"/>
        <end position="2434"/>
    </location>
</feature>
<dbReference type="SUPFAM" id="SSF56436">
    <property type="entry name" value="C-type lectin-like"/>
    <property type="match status" value="1"/>
</dbReference>
<evidence type="ECO:0000259" key="10">
    <source>
        <dbReference type="PROSITE" id="PS50825"/>
    </source>
</evidence>
<dbReference type="PROSITE" id="PS50068">
    <property type="entry name" value="LDLRA_2"/>
    <property type="match status" value="1"/>
</dbReference>
<dbReference type="Pfam" id="PF00084">
    <property type="entry name" value="Sushi"/>
    <property type="match status" value="2"/>
</dbReference>
<dbReference type="InterPro" id="IPR035976">
    <property type="entry name" value="Sushi/SCR/CCP_sf"/>
</dbReference>
<feature type="disulfide bond" evidence="3">
    <location>
        <begin position="2757"/>
        <end position="2766"/>
    </location>
</feature>
<dbReference type="Proteomes" id="UP000887572">
    <property type="component" value="Unplaced"/>
</dbReference>
<dbReference type="InterPro" id="IPR002172">
    <property type="entry name" value="LDrepeatLR_classA_rpt"/>
</dbReference>
<evidence type="ECO:0000256" key="1">
    <source>
        <dbReference type="ARBA" id="ARBA00022737"/>
    </source>
</evidence>
<dbReference type="InterPro" id="IPR016187">
    <property type="entry name" value="CTDL_fold"/>
</dbReference>
<feature type="domain" description="EGF-like" evidence="8">
    <location>
        <begin position="2249"/>
        <end position="2286"/>
    </location>
</feature>
<feature type="domain" description="Sushi" evidence="11">
    <location>
        <begin position="670"/>
        <end position="724"/>
    </location>
</feature>
<dbReference type="SUPFAM" id="SSF49899">
    <property type="entry name" value="Concanavalin A-like lectins/glucanases"/>
    <property type="match status" value="1"/>
</dbReference>
<dbReference type="InterPro" id="IPR000742">
    <property type="entry name" value="EGF"/>
</dbReference>
<name>A0A914I5T0_GLORO</name>
<keyword evidence="6" id="KW-0472">Membrane</keyword>
<dbReference type="SMART" id="SM00042">
    <property type="entry name" value="CUB"/>
    <property type="match status" value="1"/>
</dbReference>
<feature type="disulfide bond" evidence="3">
    <location>
        <begin position="2381"/>
        <end position="2390"/>
    </location>
</feature>
<dbReference type="Gene3D" id="2.10.25.10">
    <property type="entry name" value="Laminin"/>
    <property type="match status" value="8"/>
</dbReference>
<dbReference type="InterPro" id="IPR000436">
    <property type="entry name" value="Sushi_SCR_CCP_dom"/>
</dbReference>
<dbReference type="InterPro" id="IPR011641">
    <property type="entry name" value="Tyr-kin_ephrin_A/B_rcpt-like"/>
</dbReference>
<dbReference type="SMART" id="SM00181">
    <property type="entry name" value="EGF"/>
    <property type="match status" value="16"/>
</dbReference>
<evidence type="ECO:0000256" key="4">
    <source>
        <dbReference type="PROSITE-ProRule" id="PRU00302"/>
    </source>
</evidence>
<dbReference type="PROSITE" id="PS50923">
    <property type="entry name" value="SUSHI"/>
    <property type="match status" value="4"/>
</dbReference>
<dbReference type="PANTHER" id="PTHR24033:SF224">
    <property type="entry name" value="C-TYPE LECTIN"/>
    <property type="match status" value="1"/>
</dbReference>
<feature type="domain" description="EGF-like" evidence="8">
    <location>
        <begin position="2560"/>
        <end position="2594"/>
    </location>
</feature>
<comment type="caution">
    <text evidence="3">Lacks conserved residue(s) required for the propagation of feature annotation.</text>
</comment>
<evidence type="ECO:0000259" key="9">
    <source>
        <dbReference type="PROSITE" id="PS50041"/>
    </source>
</evidence>
<feature type="disulfide bond" evidence="3">
    <location>
        <begin position="2738"/>
        <end position="2755"/>
    </location>
</feature>
<dbReference type="InterPro" id="IPR009030">
    <property type="entry name" value="Growth_fac_rcpt_cys_sf"/>
</dbReference>
<dbReference type="Pfam" id="PF00057">
    <property type="entry name" value="Ldl_recept_a"/>
    <property type="match status" value="1"/>
</dbReference>
<feature type="domain" description="CUB" evidence="7">
    <location>
        <begin position="373"/>
        <end position="484"/>
    </location>
</feature>
<dbReference type="SMART" id="SM01411">
    <property type="entry name" value="Ephrin_rec_like"/>
    <property type="match status" value="5"/>
</dbReference>
<feature type="compositionally biased region" description="Polar residues" evidence="5">
    <location>
        <begin position="3934"/>
        <end position="3950"/>
    </location>
</feature>
<accession>A0A914I5T0</accession>